<dbReference type="Proteomes" id="UP000799778">
    <property type="component" value="Unassembled WGS sequence"/>
</dbReference>
<sequence length="178" mass="19811">MDDEIMALRLQLDEVNSFENPTSLKGKYRQNSPPDDVVAFEGFQAEVLAHINFMRDLRLAHSIANAVDADAQLIAELTALDVQIQEDRRFAIRLDKEERGTADGSEDIDWTQSETPFNASHCLIGLDDDEEEPEAGPSMTYAQRQAQALGKLSEEHRCVACFGDFCGTTTIKLSCGDR</sequence>
<evidence type="ECO:0000313" key="2">
    <source>
        <dbReference type="Proteomes" id="UP000799778"/>
    </source>
</evidence>
<dbReference type="RefSeq" id="XP_033376819.1">
    <property type="nucleotide sequence ID" value="XM_033524093.1"/>
</dbReference>
<evidence type="ECO:0000313" key="1">
    <source>
        <dbReference type="EMBL" id="KAF2008480.1"/>
    </source>
</evidence>
<gene>
    <name evidence="1" type="ORF">BU24DRAFT_360215</name>
</gene>
<dbReference type="EMBL" id="ML978083">
    <property type="protein sequence ID" value="KAF2008480.1"/>
    <property type="molecule type" value="Genomic_DNA"/>
</dbReference>
<organism evidence="1 2">
    <name type="scientific">Aaosphaeria arxii CBS 175.79</name>
    <dbReference type="NCBI Taxonomy" id="1450172"/>
    <lineage>
        <taxon>Eukaryota</taxon>
        <taxon>Fungi</taxon>
        <taxon>Dikarya</taxon>
        <taxon>Ascomycota</taxon>
        <taxon>Pezizomycotina</taxon>
        <taxon>Dothideomycetes</taxon>
        <taxon>Pleosporomycetidae</taxon>
        <taxon>Pleosporales</taxon>
        <taxon>Pleosporales incertae sedis</taxon>
        <taxon>Aaosphaeria</taxon>
    </lineage>
</organism>
<proteinExistence type="predicted"/>
<name>A0A6A5X6F1_9PLEO</name>
<protein>
    <submittedName>
        <fullName evidence="1">Uncharacterized protein</fullName>
    </submittedName>
</protein>
<reference evidence="1" key="1">
    <citation type="journal article" date="2020" name="Stud. Mycol.">
        <title>101 Dothideomycetes genomes: a test case for predicting lifestyles and emergence of pathogens.</title>
        <authorList>
            <person name="Haridas S."/>
            <person name="Albert R."/>
            <person name="Binder M."/>
            <person name="Bloem J."/>
            <person name="Labutti K."/>
            <person name="Salamov A."/>
            <person name="Andreopoulos B."/>
            <person name="Baker S."/>
            <person name="Barry K."/>
            <person name="Bills G."/>
            <person name="Bluhm B."/>
            <person name="Cannon C."/>
            <person name="Castanera R."/>
            <person name="Culley D."/>
            <person name="Daum C."/>
            <person name="Ezra D."/>
            <person name="Gonzalez J."/>
            <person name="Henrissat B."/>
            <person name="Kuo A."/>
            <person name="Liang C."/>
            <person name="Lipzen A."/>
            <person name="Lutzoni F."/>
            <person name="Magnuson J."/>
            <person name="Mondo S."/>
            <person name="Nolan M."/>
            <person name="Ohm R."/>
            <person name="Pangilinan J."/>
            <person name="Park H.-J."/>
            <person name="Ramirez L."/>
            <person name="Alfaro M."/>
            <person name="Sun H."/>
            <person name="Tritt A."/>
            <person name="Yoshinaga Y."/>
            <person name="Zwiers L.-H."/>
            <person name="Turgeon B."/>
            <person name="Goodwin S."/>
            <person name="Spatafora J."/>
            <person name="Crous P."/>
            <person name="Grigoriev I."/>
        </authorList>
    </citation>
    <scope>NUCLEOTIDE SEQUENCE</scope>
    <source>
        <strain evidence="1">CBS 175.79</strain>
    </source>
</reference>
<keyword evidence="2" id="KW-1185">Reference proteome</keyword>
<dbReference type="GeneID" id="54281490"/>
<dbReference type="OrthoDB" id="10009520at2759"/>
<dbReference type="AlphaFoldDB" id="A0A6A5X6F1"/>
<accession>A0A6A5X6F1</accession>